<dbReference type="PANTHER" id="PTHR30435">
    <property type="entry name" value="FLAGELLAR PROTEIN"/>
    <property type="match status" value="1"/>
</dbReference>
<dbReference type="GO" id="GO:0071978">
    <property type="term" value="P:bacterial-type flagellum-dependent swarming motility"/>
    <property type="evidence" value="ECO:0007669"/>
    <property type="project" value="TreeGrafter"/>
</dbReference>
<reference evidence="8" key="2">
    <citation type="submission" date="2021-04" db="EMBL/GenBank/DDBJ databases">
        <authorList>
            <person name="Gilroy R."/>
        </authorList>
    </citation>
    <scope>NUCLEOTIDE SEQUENCE</scope>
    <source>
        <strain evidence="8">CHK169-2315</strain>
    </source>
</reference>
<evidence type="ECO:0000313" key="8">
    <source>
        <dbReference type="EMBL" id="HIV75788.1"/>
    </source>
</evidence>
<dbReference type="PANTHER" id="PTHR30435:SF12">
    <property type="entry name" value="FLAGELLAR BASAL BODY ROD PROTEIN FLGB"/>
    <property type="match status" value="1"/>
</dbReference>
<feature type="domain" description="Flagellar basal body rod protein N-terminal" evidence="7">
    <location>
        <begin position="19"/>
        <end position="38"/>
    </location>
</feature>
<reference evidence="8" key="1">
    <citation type="journal article" date="2021" name="PeerJ">
        <title>Extensive microbial diversity within the chicken gut microbiome revealed by metagenomics and culture.</title>
        <authorList>
            <person name="Gilroy R."/>
            <person name="Ravi A."/>
            <person name="Getino M."/>
            <person name="Pursley I."/>
            <person name="Horton D.L."/>
            <person name="Alikhan N.F."/>
            <person name="Baker D."/>
            <person name="Gharbi K."/>
            <person name="Hall N."/>
            <person name="Watson M."/>
            <person name="Adriaenssens E.M."/>
            <person name="Foster-Nyarko E."/>
            <person name="Jarju S."/>
            <person name="Secka A."/>
            <person name="Antonio M."/>
            <person name="Oren A."/>
            <person name="Chaudhuri R.R."/>
            <person name="La Ragione R."/>
            <person name="Hildebrand F."/>
            <person name="Pallen M.J."/>
        </authorList>
    </citation>
    <scope>NUCLEOTIDE SEQUENCE</scope>
    <source>
        <strain evidence="8">CHK169-2315</strain>
    </source>
</reference>
<name>A0A9D1PQM7_9BACI</name>
<keyword evidence="8" id="KW-0969">Cilium</keyword>
<evidence type="ECO:0000256" key="2">
    <source>
        <dbReference type="ARBA" id="ARBA00009677"/>
    </source>
</evidence>
<keyword evidence="8" id="KW-0282">Flagellum</keyword>
<dbReference type="AlphaFoldDB" id="A0A9D1PQM7"/>
<proteinExistence type="inferred from homology"/>
<dbReference type="EMBL" id="DXHX01000169">
    <property type="protein sequence ID" value="HIV75788.1"/>
    <property type="molecule type" value="Genomic_DNA"/>
</dbReference>
<comment type="subcellular location">
    <subcellularLocation>
        <location evidence="1 6">Bacterial flagellum basal body</location>
    </subcellularLocation>
</comment>
<sequence>MKLFNQTFQNLEQSLHYASKKNSVISNNLANVDTPNYKAQKVTFKSMLEGELQLHVTEDKHIRSNGIHTPYKVMNQNHTSYNHSGNNVDVDKEMAELAKNQIYYRGAVDRLNGKFGLLNTVIRGGK</sequence>
<keyword evidence="8" id="KW-0966">Cell projection</keyword>
<accession>A0A9D1PQM7</accession>
<protein>
    <recommendedName>
        <fullName evidence="3 6">Flagellar basal body rod protein FlgB</fullName>
    </recommendedName>
</protein>
<keyword evidence="4 6" id="KW-0975">Bacterial flagellum</keyword>
<evidence type="ECO:0000256" key="4">
    <source>
        <dbReference type="ARBA" id="ARBA00023143"/>
    </source>
</evidence>
<evidence type="ECO:0000256" key="3">
    <source>
        <dbReference type="ARBA" id="ARBA00014376"/>
    </source>
</evidence>
<dbReference type="PIRSF" id="PIRSF002889">
    <property type="entry name" value="Rod_FlgB"/>
    <property type="match status" value="1"/>
</dbReference>
<dbReference type="GO" id="GO:0030694">
    <property type="term" value="C:bacterial-type flagellum basal body, rod"/>
    <property type="evidence" value="ECO:0007669"/>
    <property type="project" value="InterPro"/>
</dbReference>
<organism evidence="8 9">
    <name type="scientific">Candidatus Pseudogracilibacillus intestinigallinarum</name>
    <dbReference type="NCBI Taxonomy" id="2838742"/>
    <lineage>
        <taxon>Bacteria</taxon>
        <taxon>Bacillati</taxon>
        <taxon>Bacillota</taxon>
        <taxon>Bacilli</taxon>
        <taxon>Bacillales</taxon>
        <taxon>Bacillaceae</taxon>
        <taxon>Pseudogracilibacillus</taxon>
    </lineage>
</organism>
<dbReference type="InterPro" id="IPR001444">
    <property type="entry name" value="Flag_bb_rod_N"/>
</dbReference>
<dbReference type="Pfam" id="PF00460">
    <property type="entry name" value="Flg_bb_rod"/>
    <property type="match status" value="1"/>
</dbReference>
<comment type="subunit">
    <text evidence="6">The basal body constitutes a major portion of the flagellar organelle and consists of a number of rings mounted on a central rod.</text>
</comment>
<evidence type="ECO:0000313" key="9">
    <source>
        <dbReference type="Proteomes" id="UP000823937"/>
    </source>
</evidence>
<dbReference type="Proteomes" id="UP000823937">
    <property type="component" value="Unassembled WGS sequence"/>
</dbReference>
<comment type="similarity">
    <text evidence="2 6">Belongs to the flagella basal body rod proteins family.</text>
</comment>
<comment type="caution">
    <text evidence="8">The sequence shown here is derived from an EMBL/GenBank/DDBJ whole genome shotgun (WGS) entry which is preliminary data.</text>
</comment>
<evidence type="ECO:0000256" key="1">
    <source>
        <dbReference type="ARBA" id="ARBA00004117"/>
    </source>
</evidence>
<dbReference type="NCBIfam" id="TIGR01396">
    <property type="entry name" value="FlgB"/>
    <property type="match status" value="1"/>
</dbReference>
<evidence type="ECO:0000256" key="5">
    <source>
        <dbReference type="ARBA" id="ARBA00024934"/>
    </source>
</evidence>
<gene>
    <name evidence="8" type="primary">flgB</name>
    <name evidence="8" type="ORF">H9895_11995</name>
</gene>
<comment type="function">
    <text evidence="5 6">Structural component of flagellum, the bacterial motility apparatus. Part of the rod structure of flagellar basal body.</text>
</comment>
<evidence type="ECO:0000259" key="7">
    <source>
        <dbReference type="Pfam" id="PF00460"/>
    </source>
</evidence>
<dbReference type="InterPro" id="IPR006300">
    <property type="entry name" value="FlgB"/>
</dbReference>
<evidence type="ECO:0000256" key="6">
    <source>
        <dbReference type="PIRNR" id="PIRNR002889"/>
    </source>
</evidence>